<dbReference type="Proteomes" id="UP000824223">
    <property type="component" value="Unassembled WGS sequence"/>
</dbReference>
<proteinExistence type="predicted"/>
<name>A0A9D2H987_9FIRM</name>
<organism evidence="2 3">
    <name type="scientific">Candidatus Mediterraneibacter pullicola</name>
    <dbReference type="NCBI Taxonomy" id="2838682"/>
    <lineage>
        <taxon>Bacteria</taxon>
        <taxon>Bacillati</taxon>
        <taxon>Bacillota</taxon>
        <taxon>Clostridia</taxon>
        <taxon>Lachnospirales</taxon>
        <taxon>Lachnospiraceae</taxon>
        <taxon>Mediterraneibacter</taxon>
    </lineage>
</organism>
<reference evidence="2" key="2">
    <citation type="submission" date="2021-04" db="EMBL/GenBank/DDBJ databases">
        <authorList>
            <person name="Gilroy R."/>
        </authorList>
    </citation>
    <scope>NUCLEOTIDE SEQUENCE</scope>
    <source>
        <strain evidence="2">ChiSjej2B20-11307</strain>
    </source>
</reference>
<evidence type="ECO:0000259" key="1">
    <source>
        <dbReference type="Pfam" id="PF13566"/>
    </source>
</evidence>
<comment type="caution">
    <text evidence="2">The sequence shown here is derived from an EMBL/GenBank/DDBJ whole genome shotgun (WGS) entry which is preliminary data.</text>
</comment>
<dbReference type="InterPro" id="IPR023875">
    <property type="entry name" value="DNA_repair_put"/>
</dbReference>
<accession>A0A9D2H987</accession>
<evidence type="ECO:0000313" key="3">
    <source>
        <dbReference type="Proteomes" id="UP000824223"/>
    </source>
</evidence>
<gene>
    <name evidence="2" type="ORF">H9798_01805</name>
</gene>
<dbReference type="EMBL" id="DXAK01000008">
    <property type="protein sequence ID" value="HJA05871.1"/>
    <property type="molecule type" value="Genomic_DNA"/>
</dbReference>
<sequence length="263" mass="31168">MRQIYICTDTVTGLCSALHDAWKENRDNDAGIEIRGKTQQQLFCEYRTVAECEQKALRLERMIKRHMGYNTYWDIYHALLADDGEKGTAVFKTMQASRDIRDSHKIMDHLSHPDVAKVFALSRSVSNEAHMYEEFIRFRELENGILFSEITPKAQVLTCVADHFADRFPLENWMIYDRTHQVFLVHRAREEWGLVWGETLDHEAAGKVSDKEREYERLWRGFFESISIKERENPRCQQNHLPLRYRPHMTEMTQTCIKPEIRL</sequence>
<evidence type="ECO:0000313" key="2">
    <source>
        <dbReference type="EMBL" id="HJA05871.1"/>
    </source>
</evidence>
<dbReference type="NCBIfam" id="TIGR03915">
    <property type="entry name" value="SAM_7_link_chp"/>
    <property type="match status" value="1"/>
</dbReference>
<feature type="domain" description="DUF4130" evidence="1">
    <location>
        <begin position="88"/>
        <end position="251"/>
    </location>
</feature>
<reference evidence="2" key="1">
    <citation type="journal article" date="2021" name="PeerJ">
        <title>Extensive microbial diversity within the chicken gut microbiome revealed by metagenomics and culture.</title>
        <authorList>
            <person name="Gilroy R."/>
            <person name="Ravi A."/>
            <person name="Getino M."/>
            <person name="Pursley I."/>
            <person name="Horton D.L."/>
            <person name="Alikhan N.F."/>
            <person name="Baker D."/>
            <person name="Gharbi K."/>
            <person name="Hall N."/>
            <person name="Watson M."/>
            <person name="Adriaenssens E.M."/>
            <person name="Foster-Nyarko E."/>
            <person name="Jarju S."/>
            <person name="Secka A."/>
            <person name="Antonio M."/>
            <person name="Oren A."/>
            <person name="Chaudhuri R.R."/>
            <person name="La Ragione R."/>
            <person name="Hildebrand F."/>
            <person name="Pallen M.J."/>
        </authorList>
    </citation>
    <scope>NUCLEOTIDE SEQUENCE</scope>
    <source>
        <strain evidence="2">ChiSjej2B20-11307</strain>
    </source>
</reference>
<protein>
    <submittedName>
        <fullName evidence="2">TIGR03915 family putative DNA repair protein</fullName>
    </submittedName>
</protein>
<dbReference type="AlphaFoldDB" id="A0A9D2H987"/>
<dbReference type="Pfam" id="PF13566">
    <property type="entry name" value="DUF4130"/>
    <property type="match status" value="1"/>
</dbReference>
<dbReference type="InterPro" id="IPR025404">
    <property type="entry name" value="DUF4130"/>
</dbReference>